<dbReference type="PANTHER" id="PTHR11214">
    <property type="entry name" value="BETA-1,3-N-ACETYLGLUCOSAMINYLTRANSFERASE"/>
    <property type="match status" value="1"/>
</dbReference>
<dbReference type="RefSeq" id="XP_013089188.2">
    <property type="nucleotide sequence ID" value="XM_013233734.2"/>
</dbReference>
<keyword evidence="9 10" id="KW-0472">Membrane</keyword>
<evidence type="ECO:0000256" key="5">
    <source>
        <dbReference type="ARBA" id="ARBA00022692"/>
    </source>
</evidence>
<dbReference type="InterPro" id="IPR002659">
    <property type="entry name" value="Glyco_trans_31"/>
</dbReference>
<keyword evidence="7 10" id="KW-1133">Transmembrane helix</keyword>
<dbReference type="EnsemblMetazoa" id="BGLB023157-RC">
    <property type="protein sequence ID" value="BGLB023157-PC"/>
    <property type="gene ID" value="BGLB023157"/>
</dbReference>
<evidence type="ECO:0000256" key="9">
    <source>
        <dbReference type="ARBA" id="ARBA00023136"/>
    </source>
</evidence>
<keyword evidence="8" id="KW-0333">Golgi apparatus</keyword>
<evidence type="ECO:0000256" key="7">
    <source>
        <dbReference type="ARBA" id="ARBA00022989"/>
    </source>
</evidence>
<evidence type="ECO:0008006" key="14">
    <source>
        <dbReference type="Google" id="ProtNLM"/>
    </source>
</evidence>
<evidence type="ECO:0000313" key="13">
    <source>
        <dbReference type="Proteomes" id="UP000076420"/>
    </source>
</evidence>
<dbReference type="GO" id="GO:0000139">
    <property type="term" value="C:Golgi membrane"/>
    <property type="evidence" value="ECO:0007669"/>
    <property type="project" value="UniProtKB-SubCell"/>
</dbReference>
<reference evidence="11" key="3">
    <citation type="submission" date="2020-05" db="UniProtKB">
        <authorList>
            <consortium name="EnsemblMetazoa"/>
        </authorList>
    </citation>
    <scope>IDENTIFICATION</scope>
    <source>
        <strain evidence="11">BB02</strain>
    </source>
</reference>
<dbReference type="EnsemblMetazoa" id="BGLB023157-RA">
    <property type="protein sequence ID" value="BGLB023157-PA"/>
    <property type="gene ID" value="BGLB023157"/>
</dbReference>
<keyword evidence="6" id="KW-0735">Signal-anchor</keyword>
<dbReference type="GO" id="GO:0006493">
    <property type="term" value="P:protein O-linked glycosylation"/>
    <property type="evidence" value="ECO:0007669"/>
    <property type="project" value="TreeGrafter"/>
</dbReference>
<dbReference type="RefSeq" id="XP_013089189.2">
    <property type="nucleotide sequence ID" value="XM_013233735.2"/>
</dbReference>
<evidence type="ECO:0000256" key="4">
    <source>
        <dbReference type="ARBA" id="ARBA00022679"/>
    </source>
</evidence>
<dbReference type="OrthoDB" id="5957813at2759"/>
<gene>
    <name evidence="11" type="primary">106073233</name>
</gene>
<protein>
    <recommendedName>
        <fullName evidence="14">Hexosyltransferase</fullName>
    </recommendedName>
</protein>
<dbReference type="AlphaFoldDB" id="A0A2C9KSW7"/>
<dbReference type="RefSeq" id="XP_013089187.2">
    <property type="nucleotide sequence ID" value="XM_013233733.2"/>
</dbReference>
<evidence type="ECO:0000256" key="10">
    <source>
        <dbReference type="SAM" id="Phobius"/>
    </source>
</evidence>
<dbReference type="GO" id="GO:0016758">
    <property type="term" value="F:hexosyltransferase activity"/>
    <property type="evidence" value="ECO:0007669"/>
    <property type="project" value="InterPro"/>
</dbReference>
<feature type="transmembrane region" description="Helical" evidence="10">
    <location>
        <begin position="21"/>
        <end position="38"/>
    </location>
</feature>
<dbReference type="KEGG" id="bgt:106073233"/>
<reference evidence="12" key="2">
    <citation type="submission" date="2013-03" db="EMBL/GenBank/DDBJ databases">
        <title>Sequence assembly of the Biomphalaria glabrata genome version 4.3.</title>
        <authorList>
            <person name="Warren W."/>
            <person name="Wilson R.K."/>
            <person name="Hillier L.W."/>
            <person name="Minx P."/>
        </authorList>
    </citation>
    <scope>NUCLEOTIDE SEQUENCE</scope>
    <source>
        <strain evidence="12">BB02</strain>
    </source>
</reference>
<accession>A0A2C9KSW7</accession>
<evidence type="ECO:0000256" key="6">
    <source>
        <dbReference type="ARBA" id="ARBA00022968"/>
    </source>
</evidence>
<reference evidence="12" key="1">
    <citation type="journal article" date="2004" name="J. Parasitol.">
        <title>The mitochondrial genome of Biomphalaria glabrata (Gastropoda: Basommatophora), intermediate host of Schistosoma mansoni.</title>
        <authorList>
            <person name="DeJong R.J."/>
            <person name="Emery A.M."/>
            <person name="Adema C.M."/>
        </authorList>
    </citation>
    <scope>NUCLEOTIDE SEQUENCE</scope>
    <source>
        <strain evidence="12">BB02</strain>
    </source>
</reference>
<evidence type="ECO:0000313" key="11">
    <source>
        <dbReference type="EnsemblMetazoa" id="BGLB023157-PB"/>
    </source>
</evidence>
<evidence type="ECO:0000313" key="12">
    <source>
        <dbReference type="EnsemblMetazoa" id="BGLB023157-PC"/>
    </source>
</evidence>
<dbReference type="EnsemblMetazoa" id="BGLB023157-RB">
    <property type="protein sequence ID" value="BGLB023157-PB"/>
    <property type="gene ID" value="BGLB023157"/>
</dbReference>
<dbReference type="VEuPathDB" id="VectorBase:BGLB023157"/>
<evidence type="ECO:0000256" key="1">
    <source>
        <dbReference type="ARBA" id="ARBA00004323"/>
    </source>
</evidence>
<dbReference type="Proteomes" id="UP000076420">
    <property type="component" value="Unassembled WGS sequence"/>
</dbReference>
<sequence length="674" mass="76546">MFLDVIKNAFGCRRKSWLYKLLPAFLQVFLVITIWHFLKSRDSHESRNVRTTSDDSGKTAPLCSPGEYATGNKLSLGSLVAIEDEGFILRDPMQPLFLNVEIFVRDSELGTLILYPAGTPVIISRTKDSDEKVGDELVFFDDNNEEGLKGGMEEERLYAKDTSKTANQFVEDIQKDSYLVNNRLEESQVEQAQGKPNINGMLVADEMLRVRPEDQKGQQEILEALEEHDDAREPGDTDGLQEREHAIPMYEAVNEQNQEQTFLKPSSFPIYKKKHFAQVNDQGKLLQPKKATLKSAVFDQMRNNKFIADSSTTKFSSHTFPSVTQTSKLPDTGAQGQWKAQTNNAELSQFSAGYEDRIKKFKYEYFGRYVDASHRTGNIAIPYVLINPQRCGFPEAIDILYIINSLPQNSEQRQRIRDTFSASKFFQPRVIAYVFLLGISKIPGLQTKLKQENLMYGDVVQGDFQDTPGNASLKGLMGLRWVLQYCPQVDFVMKIDDEVFVDSDKLLNRLLPVVRKTVPQRSVLCAFNSQGPIPRVGSNSFTFDMFPNRTLLRPYCKGYAVIISRSLIQSLVEAAKHVPLLHVDDFYLYGVLPFIVGGVDVYDLGNKRAFHDFGVEAVSCYENMGDKCPYVASKAFSDRFTSLWDMLQARMSRSGGKWNSKLSLWNIPSFKRNF</sequence>
<organism evidence="11 13">
    <name type="scientific">Biomphalaria glabrata</name>
    <name type="common">Bloodfluke planorb</name>
    <name type="synonym">Freshwater snail</name>
    <dbReference type="NCBI Taxonomy" id="6526"/>
    <lineage>
        <taxon>Eukaryota</taxon>
        <taxon>Metazoa</taxon>
        <taxon>Spiralia</taxon>
        <taxon>Lophotrochozoa</taxon>
        <taxon>Mollusca</taxon>
        <taxon>Gastropoda</taxon>
        <taxon>Heterobranchia</taxon>
        <taxon>Euthyneura</taxon>
        <taxon>Panpulmonata</taxon>
        <taxon>Hygrophila</taxon>
        <taxon>Lymnaeoidea</taxon>
        <taxon>Planorbidae</taxon>
        <taxon>Biomphalaria</taxon>
    </lineage>
</organism>
<comment type="similarity">
    <text evidence="2">Belongs to the glycosyltransferase 31 family.</text>
</comment>
<keyword evidence="5 10" id="KW-0812">Transmembrane</keyword>
<name>A0A2C9KSW7_BIOGL</name>
<evidence type="ECO:0000256" key="2">
    <source>
        <dbReference type="ARBA" id="ARBA00008661"/>
    </source>
</evidence>
<dbReference type="STRING" id="6526.A0A2C9KSW7"/>
<dbReference type="EnsemblMetazoa" id="BGLB023157-RD">
    <property type="protein sequence ID" value="BGLB023157-PD"/>
    <property type="gene ID" value="BGLB023157"/>
</dbReference>
<evidence type="ECO:0000256" key="8">
    <source>
        <dbReference type="ARBA" id="ARBA00023034"/>
    </source>
</evidence>
<dbReference type="PANTHER" id="PTHR11214:SF3">
    <property type="entry name" value="BETA-1,3-GALACTOSYLTRANSFERASE 6"/>
    <property type="match status" value="1"/>
</dbReference>
<dbReference type="Pfam" id="PF01762">
    <property type="entry name" value="Galactosyl_T"/>
    <property type="match status" value="1"/>
</dbReference>
<dbReference type="EnsemblMetazoa" id="BGLB023157-RE">
    <property type="protein sequence ID" value="BGLB023157-PE"/>
    <property type="gene ID" value="BGLB023157"/>
</dbReference>
<proteinExistence type="inferred from homology"/>
<evidence type="ECO:0000256" key="3">
    <source>
        <dbReference type="ARBA" id="ARBA00022676"/>
    </source>
</evidence>
<keyword evidence="3" id="KW-0328">Glycosyltransferase</keyword>
<dbReference type="RefSeq" id="XP_013089190.2">
    <property type="nucleotide sequence ID" value="XM_013233736.2"/>
</dbReference>
<dbReference type="Gene3D" id="3.90.550.50">
    <property type="match status" value="1"/>
</dbReference>
<dbReference type="VEuPathDB" id="VectorBase:BGLAX_039607"/>
<keyword evidence="4" id="KW-0808">Transferase</keyword>
<comment type="subcellular location">
    <subcellularLocation>
        <location evidence="1">Golgi apparatus membrane</location>
        <topology evidence="1">Single-pass type II membrane protein</topology>
    </subcellularLocation>
</comment>